<dbReference type="CDD" id="cd00860">
    <property type="entry name" value="ThrRS_anticodon"/>
    <property type="match status" value="1"/>
</dbReference>
<dbReference type="InterPro" id="IPR006195">
    <property type="entry name" value="aa-tRNA-synth_II"/>
</dbReference>
<dbReference type="SUPFAM" id="SSF52954">
    <property type="entry name" value="Class II aaRS ABD-related"/>
    <property type="match status" value="1"/>
</dbReference>
<gene>
    <name evidence="14" type="ORF">EYH45_05370</name>
</gene>
<keyword evidence="7" id="KW-0862">Zinc</keyword>
<dbReference type="PROSITE" id="PS50862">
    <property type="entry name" value="AA_TRNA_LIGASE_II"/>
    <property type="match status" value="1"/>
</dbReference>
<evidence type="ECO:0000313" key="14">
    <source>
        <dbReference type="EMBL" id="HIQ29976.1"/>
    </source>
</evidence>
<evidence type="ECO:0000256" key="3">
    <source>
        <dbReference type="ARBA" id="ARBA00022490"/>
    </source>
</evidence>
<protein>
    <recommendedName>
        <fullName evidence="2">threonine--tRNA ligase</fullName>
        <ecNumber evidence="2">6.1.1.3</ecNumber>
    </recommendedName>
</protein>
<dbReference type="Pfam" id="PF08915">
    <property type="entry name" value="tRNA-Thr_ED"/>
    <property type="match status" value="1"/>
</dbReference>
<dbReference type="AlphaFoldDB" id="A0A832ZWW3"/>
<dbReference type="Gene3D" id="3.30.930.10">
    <property type="entry name" value="Bira Bifunctional Protein, Domain 2"/>
    <property type="match status" value="1"/>
</dbReference>
<dbReference type="Gene3D" id="3.50.80.10">
    <property type="entry name" value="D-tyrosyl-tRNA(Tyr) deacylase"/>
    <property type="match status" value="1"/>
</dbReference>
<evidence type="ECO:0000256" key="1">
    <source>
        <dbReference type="ARBA" id="ARBA00008226"/>
    </source>
</evidence>
<keyword evidence="3" id="KW-0963">Cytoplasm</keyword>
<evidence type="ECO:0000256" key="4">
    <source>
        <dbReference type="ARBA" id="ARBA00022555"/>
    </source>
</evidence>
<dbReference type="InterPro" id="IPR045864">
    <property type="entry name" value="aa-tRNA-synth_II/BPL/LPL"/>
</dbReference>
<keyword evidence="8" id="KW-0067">ATP-binding</keyword>
<dbReference type="InterPro" id="IPR004154">
    <property type="entry name" value="Anticodon-bd"/>
</dbReference>
<dbReference type="InterPro" id="IPR002320">
    <property type="entry name" value="Thr-tRNA-ligase_IIa"/>
</dbReference>
<name>A0A832ZWW3_CALS0</name>
<evidence type="ECO:0000256" key="2">
    <source>
        <dbReference type="ARBA" id="ARBA00013163"/>
    </source>
</evidence>
<dbReference type="SUPFAM" id="SSF55681">
    <property type="entry name" value="Class II aaRS and biotin synthetases"/>
    <property type="match status" value="1"/>
</dbReference>
<dbReference type="PRINTS" id="PR01047">
    <property type="entry name" value="TRNASYNTHTHR"/>
</dbReference>
<keyword evidence="10" id="KW-0648">Protein biosynthesis</keyword>
<dbReference type="NCBIfam" id="NF003068">
    <property type="entry name" value="PRK03991.1"/>
    <property type="match status" value="1"/>
</dbReference>
<dbReference type="GO" id="GO:0000049">
    <property type="term" value="F:tRNA binding"/>
    <property type="evidence" value="ECO:0007669"/>
    <property type="project" value="UniProtKB-KW"/>
</dbReference>
<dbReference type="InterPro" id="IPR036621">
    <property type="entry name" value="Anticodon-bd_dom_sf"/>
</dbReference>
<dbReference type="InterPro" id="IPR015011">
    <property type="entry name" value="Threonyl-tRNA_syn_edit_dom_arc"/>
</dbReference>
<dbReference type="InterPro" id="IPR002314">
    <property type="entry name" value="aa-tRNA-synt_IIb"/>
</dbReference>
<accession>A0A832ZWW3</accession>
<evidence type="ECO:0000256" key="11">
    <source>
        <dbReference type="ARBA" id="ARBA00023146"/>
    </source>
</evidence>
<organism evidence="14 15">
    <name type="scientific">Caldiarchaeum subterraneum</name>
    <dbReference type="NCBI Taxonomy" id="311458"/>
    <lineage>
        <taxon>Archaea</taxon>
        <taxon>Nitrososphaerota</taxon>
        <taxon>Candidatus Caldarchaeales</taxon>
        <taxon>Candidatus Caldarchaeaceae</taxon>
        <taxon>Candidatus Caldarchaeum</taxon>
    </lineage>
</organism>
<dbReference type="PANTHER" id="PTHR11451">
    <property type="entry name" value="THREONINE-TRNA LIGASE"/>
    <property type="match status" value="1"/>
</dbReference>
<sequence>METSFVEEGLRLLELHVDFIEYEPVGKEAKLAEDAEKRLFRFEDALVMLVSVEPEDEDAEAEEAVKDATEHMKSLKINRLVIYPFAHLSNNLARPEHALEILKTLERKARETGVEVHRAPFGWNKALRLSIKGHPLAERSRAFAKEKREKKEQTSPAPRKEYYILDTDGKIYPASTYPLDRAPQEFRILVEREALGMESRREQTAEPEYIRILRRYGIDWEEMSDLGHMRYGPEGAVIYDLVAAYAEQVARETGLPVYSVKGTNMFSLENRAIREHAGLFGQRMYRVEVDGRSYVMRYAACFQQFALAKDWVISYKHLPFGEFEVADSYRLEQSGELVLGFRVRRMNMPDFHIFCRDLEEAKQVFKRIHGKIYEEIEKLGRDYVSLYNLTSKSFFEENRDFFMELVKRERKPVLLSFYPEGSGYYWVLNIEYHIIDRMNRPREIGTVQMDIGNAERFGITYVDKEGQRRYPVILHTAIIGTIERWIYAVLDTALRKNPPELPTWLSPTQVRIIPLSQDFVERAVKLAERLNKLMIRADVDDRDESLDKKVREAEVSWIPYIVTLGRRELEKKTLSVRVRRERRVVEMKPRELIKRLKEETRGYPAKPMPLPTLVSIRPLYSTGK</sequence>
<comment type="caution">
    <text evidence="14">The sequence shown here is derived from an EMBL/GenBank/DDBJ whole genome shotgun (WGS) entry which is preliminary data.</text>
</comment>
<evidence type="ECO:0000256" key="10">
    <source>
        <dbReference type="ARBA" id="ARBA00022917"/>
    </source>
</evidence>
<dbReference type="Proteomes" id="UP000608579">
    <property type="component" value="Unassembled WGS sequence"/>
</dbReference>
<dbReference type="EC" id="6.1.1.3" evidence="2"/>
<evidence type="ECO:0000256" key="12">
    <source>
        <dbReference type="ARBA" id="ARBA00049515"/>
    </source>
</evidence>
<proteinExistence type="inferred from homology"/>
<comment type="similarity">
    <text evidence="1">Belongs to the class-II aminoacyl-tRNA synthetase family.</text>
</comment>
<reference evidence="14" key="1">
    <citation type="journal article" date="2020" name="ISME J.">
        <title>Gammaproteobacteria mediating utilization of methyl-, sulfur- and petroleum organic compounds in deep ocean hydrothermal plumes.</title>
        <authorList>
            <person name="Zhou Z."/>
            <person name="Liu Y."/>
            <person name="Pan J."/>
            <person name="Cron B.R."/>
            <person name="Toner B.M."/>
            <person name="Anantharaman K."/>
            <person name="Breier J.A."/>
            <person name="Dick G.J."/>
            <person name="Li M."/>
        </authorList>
    </citation>
    <scope>NUCLEOTIDE SEQUENCE</scope>
    <source>
        <strain evidence="14">SZUA-1515</strain>
    </source>
</reference>
<evidence type="ECO:0000256" key="7">
    <source>
        <dbReference type="ARBA" id="ARBA00022833"/>
    </source>
</evidence>
<keyword evidence="9" id="KW-0694">RNA-binding</keyword>
<dbReference type="GO" id="GO:0004829">
    <property type="term" value="F:threonine-tRNA ligase activity"/>
    <property type="evidence" value="ECO:0007669"/>
    <property type="project" value="UniProtKB-EC"/>
</dbReference>
<keyword evidence="5 14" id="KW-0436">Ligase</keyword>
<dbReference type="Pfam" id="PF00587">
    <property type="entry name" value="tRNA-synt_2b"/>
    <property type="match status" value="1"/>
</dbReference>
<evidence type="ECO:0000313" key="15">
    <source>
        <dbReference type="Proteomes" id="UP000608579"/>
    </source>
</evidence>
<evidence type="ECO:0000256" key="5">
    <source>
        <dbReference type="ARBA" id="ARBA00022598"/>
    </source>
</evidence>
<evidence type="ECO:0000256" key="8">
    <source>
        <dbReference type="ARBA" id="ARBA00022840"/>
    </source>
</evidence>
<dbReference type="EMBL" id="DQVM01000105">
    <property type="protein sequence ID" value="HIQ29976.1"/>
    <property type="molecule type" value="Genomic_DNA"/>
</dbReference>
<dbReference type="FunFam" id="3.40.50.800:FF:000001">
    <property type="entry name" value="Threonine--tRNA ligase"/>
    <property type="match status" value="1"/>
</dbReference>
<dbReference type="GO" id="GO:0005737">
    <property type="term" value="C:cytoplasm"/>
    <property type="evidence" value="ECO:0007669"/>
    <property type="project" value="InterPro"/>
</dbReference>
<dbReference type="InterPro" id="IPR047246">
    <property type="entry name" value="ThrRS_anticodon"/>
</dbReference>
<evidence type="ECO:0000256" key="6">
    <source>
        <dbReference type="ARBA" id="ARBA00022741"/>
    </source>
</evidence>
<keyword evidence="4" id="KW-0820">tRNA-binding</keyword>
<feature type="domain" description="Aminoacyl-transfer RNA synthetases class-II family profile" evidence="13">
    <location>
        <begin position="233"/>
        <end position="498"/>
    </location>
</feature>
<keyword evidence="11" id="KW-0030">Aminoacyl-tRNA synthetase</keyword>
<evidence type="ECO:0000256" key="9">
    <source>
        <dbReference type="ARBA" id="ARBA00022884"/>
    </source>
</evidence>
<dbReference type="Pfam" id="PF03129">
    <property type="entry name" value="HGTP_anticodon"/>
    <property type="match status" value="1"/>
</dbReference>
<keyword evidence="6" id="KW-0547">Nucleotide-binding</keyword>
<dbReference type="GO" id="GO:0006435">
    <property type="term" value="P:threonyl-tRNA aminoacylation"/>
    <property type="evidence" value="ECO:0007669"/>
    <property type="project" value="InterPro"/>
</dbReference>
<dbReference type="GO" id="GO:0008270">
    <property type="term" value="F:zinc ion binding"/>
    <property type="evidence" value="ECO:0007669"/>
    <property type="project" value="InterPro"/>
</dbReference>
<dbReference type="InterPro" id="IPR023509">
    <property type="entry name" value="DTD-like_sf"/>
</dbReference>
<comment type="catalytic activity">
    <reaction evidence="12">
        <text>tRNA(Thr) + L-threonine + ATP = L-threonyl-tRNA(Thr) + AMP + diphosphate + H(+)</text>
        <dbReference type="Rhea" id="RHEA:24624"/>
        <dbReference type="Rhea" id="RHEA-COMP:9670"/>
        <dbReference type="Rhea" id="RHEA-COMP:9704"/>
        <dbReference type="ChEBI" id="CHEBI:15378"/>
        <dbReference type="ChEBI" id="CHEBI:30616"/>
        <dbReference type="ChEBI" id="CHEBI:33019"/>
        <dbReference type="ChEBI" id="CHEBI:57926"/>
        <dbReference type="ChEBI" id="CHEBI:78442"/>
        <dbReference type="ChEBI" id="CHEBI:78534"/>
        <dbReference type="ChEBI" id="CHEBI:456215"/>
        <dbReference type="EC" id="6.1.1.3"/>
    </reaction>
</comment>
<evidence type="ECO:0000259" key="13">
    <source>
        <dbReference type="PROSITE" id="PS50862"/>
    </source>
</evidence>
<dbReference type="GO" id="GO:0005524">
    <property type="term" value="F:ATP binding"/>
    <property type="evidence" value="ECO:0007669"/>
    <property type="project" value="UniProtKB-KW"/>
</dbReference>
<dbReference type="PANTHER" id="PTHR11451:SF44">
    <property type="entry name" value="THREONINE--TRNA LIGASE, CHLOROPLASTIC_MITOCHONDRIAL 2"/>
    <property type="match status" value="1"/>
</dbReference>
<dbReference type="Gene3D" id="3.40.50.800">
    <property type="entry name" value="Anticodon-binding domain"/>
    <property type="match status" value="1"/>
</dbReference>